<dbReference type="GO" id="GO:0020037">
    <property type="term" value="F:heme binding"/>
    <property type="evidence" value="ECO:0007669"/>
    <property type="project" value="InterPro"/>
</dbReference>
<name>A0A1X7MZW2_9HYPH</name>
<dbReference type="InterPro" id="IPR009050">
    <property type="entry name" value="Globin-like_sf"/>
</dbReference>
<reference evidence="1 2" key="1">
    <citation type="submission" date="2017-04" db="EMBL/GenBank/DDBJ databases">
        <authorList>
            <person name="Afonso C.L."/>
            <person name="Miller P.J."/>
            <person name="Scott M.A."/>
            <person name="Spackman E."/>
            <person name="Goraichik I."/>
            <person name="Dimitrov K.M."/>
            <person name="Suarez D.L."/>
            <person name="Swayne D.E."/>
        </authorList>
    </citation>
    <scope>NUCLEOTIDE SEQUENCE [LARGE SCALE GENOMIC DNA]</scope>
    <source>
        <strain evidence="1 2">B5P</strain>
    </source>
</reference>
<dbReference type="Proteomes" id="UP000193083">
    <property type="component" value="Unassembled WGS sequence"/>
</dbReference>
<protein>
    <submittedName>
        <fullName evidence="1">Hemoglobin</fullName>
    </submittedName>
</protein>
<dbReference type="SUPFAM" id="SSF46458">
    <property type="entry name" value="Globin-like"/>
    <property type="match status" value="1"/>
</dbReference>
<dbReference type="EMBL" id="FXBL01000004">
    <property type="protein sequence ID" value="SMH30494.1"/>
    <property type="molecule type" value="Genomic_DNA"/>
</dbReference>
<evidence type="ECO:0000313" key="2">
    <source>
        <dbReference type="Proteomes" id="UP000193083"/>
    </source>
</evidence>
<gene>
    <name evidence="1" type="ORF">SAMN02982922_1047</name>
</gene>
<dbReference type="RefSeq" id="WP_085463176.1">
    <property type="nucleotide sequence ID" value="NZ_FXBL01000004.1"/>
</dbReference>
<keyword evidence="2" id="KW-1185">Reference proteome</keyword>
<dbReference type="CDD" id="cd08916">
    <property type="entry name" value="TrHb3_P"/>
    <property type="match status" value="1"/>
</dbReference>
<dbReference type="Gene3D" id="1.10.490.10">
    <property type="entry name" value="Globins"/>
    <property type="match status" value="1"/>
</dbReference>
<dbReference type="GO" id="GO:0019825">
    <property type="term" value="F:oxygen binding"/>
    <property type="evidence" value="ECO:0007669"/>
    <property type="project" value="InterPro"/>
</dbReference>
<proteinExistence type="predicted"/>
<dbReference type="AlphaFoldDB" id="A0A1X7MZW2"/>
<accession>A0A1X7MZW2</accession>
<organism evidence="1 2">
    <name type="scientific">Mesorhizobium australicum</name>
    <dbReference type="NCBI Taxonomy" id="536018"/>
    <lineage>
        <taxon>Bacteria</taxon>
        <taxon>Pseudomonadati</taxon>
        <taxon>Pseudomonadota</taxon>
        <taxon>Alphaproteobacteria</taxon>
        <taxon>Hyphomicrobiales</taxon>
        <taxon>Phyllobacteriaceae</taxon>
        <taxon>Mesorhizobium</taxon>
    </lineage>
</organism>
<sequence length="147" mass="16823">MNHPASAQLQRPPEERAVVHPEVDRAFIGRLVREFYGRVRRDARLGPIFAAEIAGSWEPHLEKMTDFWCSVILKDGSYSGRPVPAHTKLEQVREADFDVWLGHFRASAEEFCPEGVAETFIDRAERIAKSLRLAMFFRLERASGAER</sequence>
<dbReference type="InterPro" id="IPR012292">
    <property type="entry name" value="Globin/Proto"/>
</dbReference>
<evidence type="ECO:0000313" key="1">
    <source>
        <dbReference type="EMBL" id="SMH30494.1"/>
    </source>
</evidence>